<evidence type="ECO:0000313" key="2">
    <source>
        <dbReference type="EMBL" id="URE34347.1"/>
    </source>
</evidence>
<protein>
    <submittedName>
        <fullName evidence="2">Plastocyanin-like domain</fullName>
    </submittedName>
</protein>
<evidence type="ECO:0000256" key="1">
    <source>
        <dbReference type="SAM" id="MobiDB-lite"/>
    </source>
</evidence>
<evidence type="ECO:0000313" key="3">
    <source>
        <dbReference type="Proteomes" id="UP001055439"/>
    </source>
</evidence>
<feature type="region of interest" description="Disordered" evidence="1">
    <location>
        <begin position="135"/>
        <end position="211"/>
    </location>
</feature>
<dbReference type="EMBL" id="CP097510">
    <property type="protein sequence ID" value="URE34347.1"/>
    <property type="molecule type" value="Genomic_DNA"/>
</dbReference>
<name>A0A9E7HQU8_9LILI</name>
<reference evidence="2" key="1">
    <citation type="submission" date="2022-05" db="EMBL/GenBank/DDBJ databases">
        <title>The Musa troglodytarum L. genome provides insights into the mechanism of non-climacteric behaviour and enrichment of carotenoids.</title>
        <authorList>
            <person name="Wang J."/>
        </authorList>
    </citation>
    <scope>NUCLEOTIDE SEQUENCE</scope>
    <source>
        <tissue evidence="2">Leaf</tissue>
    </source>
</reference>
<accession>A0A9E7HQU8</accession>
<dbReference type="AlphaFoldDB" id="A0A9E7HQU8"/>
<gene>
    <name evidence="2" type="ORF">MUK42_15915</name>
</gene>
<feature type="region of interest" description="Disordered" evidence="1">
    <location>
        <begin position="1"/>
        <end position="29"/>
    </location>
</feature>
<sequence length="211" mass="22252">MGPESAHTATALDKEMAGKPKAVNGPDRPNCSWTGPVLCGQDRRIAEQSSVDLSLSCNSVVEMEGKTGRSVSSLLMNHVSNSNLLPNGEFQALRSCRMALSLLHIHILYPLPAFASATSTPTAASCAVTSKESINYHQEQSTRKPASPPGSKSSGLHGVVGGGAHFNNATSTKHQNKRKELSSHGSGKGQCEPRRGPGDCTPLPSPSLRDR</sequence>
<dbReference type="Proteomes" id="UP001055439">
    <property type="component" value="Chromosome 8"/>
</dbReference>
<organism evidence="2 3">
    <name type="scientific">Musa troglodytarum</name>
    <name type="common">fe'i banana</name>
    <dbReference type="NCBI Taxonomy" id="320322"/>
    <lineage>
        <taxon>Eukaryota</taxon>
        <taxon>Viridiplantae</taxon>
        <taxon>Streptophyta</taxon>
        <taxon>Embryophyta</taxon>
        <taxon>Tracheophyta</taxon>
        <taxon>Spermatophyta</taxon>
        <taxon>Magnoliopsida</taxon>
        <taxon>Liliopsida</taxon>
        <taxon>Zingiberales</taxon>
        <taxon>Musaceae</taxon>
        <taxon>Musa</taxon>
    </lineage>
</organism>
<keyword evidence="3" id="KW-1185">Reference proteome</keyword>
<proteinExistence type="predicted"/>